<dbReference type="GO" id="GO:0008168">
    <property type="term" value="F:methyltransferase activity"/>
    <property type="evidence" value="ECO:0007669"/>
    <property type="project" value="InterPro"/>
</dbReference>
<proteinExistence type="predicted"/>
<dbReference type="Pfam" id="PF09004">
    <property type="entry name" value="ALKBH8_N"/>
    <property type="match status" value="1"/>
</dbReference>
<evidence type="ECO:0000256" key="1">
    <source>
        <dbReference type="SAM" id="SignalP"/>
    </source>
</evidence>
<keyword evidence="4" id="KW-1185">Reference proteome</keyword>
<dbReference type="EMBL" id="JAOPHQ010005689">
    <property type="protein sequence ID" value="KAK0134730.1"/>
    <property type="molecule type" value="Genomic_DNA"/>
</dbReference>
<feature type="chain" id="PRO_5041237276" description="Alkylated DNA repair protein AlkB homologue 8 N-terminal domain-containing protein" evidence="1">
    <location>
        <begin position="18"/>
        <end position="158"/>
    </location>
</feature>
<reference evidence="3" key="1">
    <citation type="journal article" date="2023" name="Front. Mar. Sci.">
        <title>A new Merluccius polli reference genome to investigate the effects of global change in West African waters.</title>
        <authorList>
            <person name="Mateo J.L."/>
            <person name="Blanco-Fernandez C."/>
            <person name="Garcia-Vazquez E."/>
            <person name="Machado-Schiaffino G."/>
        </authorList>
    </citation>
    <scope>NUCLEOTIDE SEQUENCE</scope>
    <source>
        <strain evidence="3">C29</strain>
        <tissue evidence="3">Fin</tissue>
    </source>
</reference>
<dbReference type="AlphaFoldDB" id="A0AA47M6Y7"/>
<sequence length="158" mass="18185">MLIITVWVHISADLSWSVNTSALVKKAQQWLHFPRVLRKEQLNTQLLVTFYRSTIEGLLTYAVSVWHSSCTEEEKKLQRVANIAQKIIGCPLPSLSTIYNSRCLSRARNILKDTTHPGFHLFNLLPSGRRFRSIRARTNRLRDSFFPIAVTILNSNVH</sequence>
<feature type="signal peptide" evidence="1">
    <location>
        <begin position="1"/>
        <end position="17"/>
    </location>
</feature>
<evidence type="ECO:0000313" key="4">
    <source>
        <dbReference type="Proteomes" id="UP001174136"/>
    </source>
</evidence>
<dbReference type="InterPro" id="IPR015095">
    <property type="entry name" value="AlkB_hom8_N"/>
</dbReference>
<evidence type="ECO:0000313" key="3">
    <source>
        <dbReference type="EMBL" id="KAK0134730.1"/>
    </source>
</evidence>
<feature type="domain" description="Alkylated DNA repair protein AlkB homologue 8 N-terminal" evidence="2">
    <location>
        <begin position="16"/>
        <end position="56"/>
    </location>
</feature>
<gene>
    <name evidence="3" type="ORF">N1851_029619</name>
</gene>
<dbReference type="GO" id="GO:0016706">
    <property type="term" value="F:2-oxoglutarate-dependent dioxygenase activity"/>
    <property type="evidence" value="ECO:0007669"/>
    <property type="project" value="InterPro"/>
</dbReference>
<organism evidence="3 4">
    <name type="scientific">Merluccius polli</name>
    <name type="common">Benguela hake</name>
    <name type="synonym">Merluccius cadenati</name>
    <dbReference type="NCBI Taxonomy" id="89951"/>
    <lineage>
        <taxon>Eukaryota</taxon>
        <taxon>Metazoa</taxon>
        <taxon>Chordata</taxon>
        <taxon>Craniata</taxon>
        <taxon>Vertebrata</taxon>
        <taxon>Euteleostomi</taxon>
        <taxon>Actinopterygii</taxon>
        <taxon>Neopterygii</taxon>
        <taxon>Teleostei</taxon>
        <taxon>Neoteleostei</taxon>
        <taxon>Acanthomorphata</taxon>
        <taxon>Zeiogadaria</taxon>
        <taxon>Gadariae</taxon>
        <taxon>Gadiformes</taxon>
        <taxon>Gadoidei</taxon>
        <taxon>Merlucciidae</taxon>
        <taxon>Merluccius</taxon>
    </lineage>
</organism>
<evidence type="ECO:0000259" key="2">
    <source>
        <dbReference type="Pfam" id="PF09004"/>
    </source>
</evidence>
<name>A0AA47M6Y7_MERPO</name>
<dbReference type="Proteomes" id="UP001174136">
    <property type="component" value="Unassembled WGS sequence"/>
</dbReference>
<keyword evidence="1" id="KW-0732">Signal</keyword>
<accession>A0AA47M6Y7</accession>
<comment type="caution">
    <text evidence="3">The sequence shown here is derived from an EMBL/GenBank/DDBJ whole genome shotgun (WGS) entry which is preliminary data.</text>
</comment>
<protein>
    <recommendedName>
        <fullName evidence="2">Alkylated DNA repair protein AlkB homologue 8 N-terminal domain-containing protein</fullName>
    </recommendedName>
</protein>